<evidence type="ECO:0000256" key="1">
    <source>
        <dbReference type="SAM" id="MobiDB-lite"/>
    </source>
</evidence>
<evidence type="ECO:0000313" key="3">
    <source>
        <dbReference type="EMBL" id="MCS7478044.1"/>
    </source>
</evidence>
<evidence type="ECO:0008006" key="5">
    <source>
        <dbReference type="Google" id="ProtNLM"/>
    </source>
</evidence>
<feature type="chain" id="PRO_5040889098" description="Ig-like domain-containing protein" evidence="2">
    <location>
        <begin position="35"/>
        <end position="785"/>
    </location>
</feature>
<feature type="region of interest" description="Disordered" evidence="1">
    <location>
        <begin position="323"/>
        <end position="342"/>
    </location>
</feature>
<comment type="caution">
    <text evidence="3">The sequence shown here is derived from an EMBL/GenBank/DDBJ whole genome shotgun (WGS) entry which is preliminary data.</text>
</comment>
<dbReference type="Gene3D" id="2.60.40.10">
    <property type="entry name" value="Immunoglobulins"/>
    <property type="match status" value="1"/>
</dbReference>
<dbReference type="PROSITE" id="PS51257">
    <property type="entry name" value="PROKAR_LIPOPROTEIN"/>
    <property type="match status" value="1"/>
</dbReference>
<feature type="compositionally biased region" description="Polar residues" evidence="1">
    <location>
        <begin position="51"/>
        <end position="63"/>
    </location>
</feature>
<organism evidence="3 4">
    <name type="scientific">Umezawaea endophytica</name>
    <dbReference type="NCBI Taxonomy" id="1654476"/>
    <lineage>
        <taxon>Bacteria</taxon>
        <taxon>Bacillati</taxon>
        <taxon>Actinomycetota</taxon>
        <taxon>Actinomycetes</taxon>
        <taxon>Pseudonocardiales</taxon>
        <taxon>Pseudonocardiaceae</taxon>
        <taxon>Umezawaea</taxon>
    </lineage>
</organism>
<keyword evidence="4" id="KW-1185">Reference proteome</keyword>
<dbReference type="EMBL" id="JANYMP010000005">
    <property type="protein sequence ID" value="MCS7478044.1"/>
    <property type="molecule type" value="Genomic_DNA"/>
</dbReference>
<dbReference type="GO" id="GO:0005975">
    <property type="term" value="P:carbohydrate metabolic process"/>
    <property type="evidence" value="ECO:0007669"/>
    <property type="project" value="UniProtKB-ARBA"/>
</dbReference>
<evidence type="ECO:0000313" key="4">
    <source>
        <dbReference type="Proteomes" id="UP001141259"/>
    </source>
</evidence>
<dbReference type="InterPro" id="IPR013783">
    <property type="entry name" value="Ig-like_fold"/>
</dbReference>
<dbReference type="Proteomes" id="UP001141259">
    <property type="component" value="Unassembled WGS sequence"/>
</dbReference>
<accession>A0A9X2VKY8</accession>
<protein>
    <recommendedName>
        <fullName evidence="5">Ig-like domain-containing protein</fullName>
    </recommendedName>
</protein>
<name>A0A9X2VKY8_9PSEU</name>
<dbReference type="AlphaFoldDB" id="A0A9X2VKY8"/>
<feature type="signal peptide" evidence="2">
    <location>
        <begin position="1"/>
        <end position="34"/>
    </location>
</feature>
<dbReference type="RefSeq" id="WP_259623544.1">
    <property type="nucleotide sequence ID" value="NZ_JANYMP010000005.1"/>
</dbReference>
<evidence type="ECO:0000256" key="2">
    <source>
        <dbReference type="SAM" id="SignalP"/>
    </source>
</evidence>
<feature type="region of interest" description="Disordered" evidence="1">
    <location>
        <begin position="51"/>
        <end position="74"/>
    </location>
</feature>
<sequence>MRLSGRPVRVLCAGLVITALACGAVVLPTGSATAAPQPSYATVYRSSWLSTDSRTPHHNNTTGDARVGSWRDDKGEQHTGKAYFTFDLAQLQGAEVFSAFVRLPEVAANDCAKPRATELRVVKPLGRISWARQPREKAKLPGPQALEGCLYERVTWDLGDTVRQTLAEGGTKLTVVARISAEFQDDVAYGRTYHNDPWIYIGYNKPPGKPTGLRVNGNDCGPEPMITASRDPLVSGRFTDPDGTYSLDARFAFWPVAAPESRREVFPVWASGGYATTYYPNDMLQDGGTYAWAVRGEDGYAVSEWSEPCTFSVDRTAPAAAPTVTSSVYREDGGPPGDGGDGVPGDFTFTANGVADVVAFEYSGIGVPDGRVSADQPGGSATVTVTPTLDGPLGITVMSIDRAGNRSPARDYRFWVRTTAPSVKGPQPQLGKPTEFTFTARQENAVGFTYRLDDSPETTLPLGPDGTAKVTITITDPEARYHELEVWTTNAAGQRSGITKRPFAVDLLEPTISIDPWDGVIGQRRTATFTALMSDAVSFTYRIGDGQETTVPSSADGTAQVSFTPTASGWSNVSVFSSNRDGVRSGTGWESFGVDGAAPTVTSAEYPEWTEAGGPGVPGTFTASSPLPGLVEYRYAFDGEPERTVAATSNGTASFVRTPTGPGWSYLKVRAVADTGLVSDERTYSFRVSEREPVITSPQYPPDGSAGGRVGEPIEFTFTAALGGSTEFVYRLDYGPETTVPVGPDGTATITFTPTSTNSLSLQVFSRTPEGFVSGTTDRTFDVHG</sequence>
<keyword evidence="2" id="KW-0732">Signal</keyword>
<proteinExistence type="predicted"/>
<gene>
    <name evidence="3" type="ORF">NZH93_14370</name>
</gene>
<reference evidence="3" key="1">
    <citation type="submission" date="2022-08" db="EMBL/GenBank/DDBJ databases">
        <authorList>
            <person name="Tistechok S."/>
            <person name="Samborskyy M."/>
            <person name="Roman I."/>
        </authorList>
    </citation>
    <scope>NUCLEOTIDE SEQUENCE</scope>
    <source>
        <strain evidence="3">DSM 103496</strain>
    </source>
</reference>